<dbReference type="InterPro" id="IPR025673">
    <property type="entry name" value="PCYCGC"/>
</dbReference>
<evidence type="ECO:0008006" key="3">
    <source>
        <dbReference type="Google" id="ProtNLM"/>
    </source>
</evidence>
<dbReference type="PROSITE" id="PS51257">
    <property type="entry name" value="PROKAR_LIPOPROTEIN"/>
    <property type="match status" value="1"/>
</dbReference>
<evidence type="ECO:0000313" key="2">
    <source>
        <dbReference type="Proteomes" id="UP000266177"/>
    </source>
</evidence>
<proteinExistence type="predicted"/>
<reference evidence="1 2" key="1">
    <citation type="submission" date="2018-09" db="EMBL/GenBank/DDBJ databases">
        <title>Paenibacillus SK2017-BO5.</title>
        <authorList>
            <person name="Piskunova J.V."/>
            <person name="Dubiley S.A."/>
            <person name="Severinov K.V."/>
        </authorList>
    </citation>
    <scope>NUCLEOTIDE SEQUENCE [LARGE SCALE GENOMIC DNA]</scope>
    <source>
        <strain evidence="1 2">BO5</strain>
    </source>
</reference>
<dbReference type="EMBL" id="QYZD01000026">
    <property type="protein sequence ID" value="RJG21205.1"/>
    <property type="molecule type" value="Genomic_DNA"/>
</dbReference>
<comment type="caution">
    <text evidence="1">The sequence shown here is derived from an EMBL/GenBank/DDBJ whole genome shotgun (WGS) entry which is preliminary data.</text>
</comment>
<evidence type="ECO:0000313" key="1">
    <source>
        <dbReference type="EMBL" id="RJG21205.1"/>
    </source>
</evidence>
<accession>A0A3A3GYG7</accession>
<sequence>MFQARRFSMGRNKIQMLIGAVIVTVSVLGAVGCSAGEAGHAGTGKPEAAERLMPNGDLRQTTASADQLPPFMDDKSEEMQLIYKLAAASHELLTSMPCYCGCGESAGHQSNLNCFVAEIEEDGAIVRDDHGTRCGVCLNIAVEASKLKREGMSDIDIRNAIDEKYKEGYAEPTPTPIPSV</sequence>
<name>A0A3A3GYG7_PANTH</name>
<dbReference type="OrthoDB" id="2654667at2"/>
<organism evidence="1 2">
    <name type="scientific">Paenibacillus thiaminolyticus</name>
    <name type="common">Bacillus thiaminolyticus</name>
    <dbReference type="NCBI Taxonomy" id="49283"/>
    <lineage>
        <taxon>Bacteria</taxon>
        <taxon>Bacillati</taxon>
        <taxon>Bacillota</taxon>
        <taxon>Bacilli</taxon>
        <taxon>Bacillales</taxon>
        <taxon>Paenibacillaceae</taxon>
        <taxon>Paenibacillus</taxon>
    </lineage>
</organism>
<protein>
    <recommendedName>
        <fullName evidence="3">Lipoprotein</fullName>
    </recommendedName>
</protein>
<dbReference type="Proteomes" id="UP000266177">
    <property type="component" value="Unassembled WGS sequence"/>
</dbReference>
<dbReference type="AlphaFoldDB" id="A0A3A3GYG7"/>
<dbReference type="Pfam" id="PF13798">
    <property type="entry name" value="PCYCGC"/>
    <property type="match status" value="1"/>
</dbReference>
<gene>
    <name evidence="1" type="ORF">DQX05_22105</name>
</gene>